<keyword evidence="1" id="KW-0378">Hydrolase</keyword>
<dbReference type="eggNOG" id="COG0561">
    <property type="taxonomic scope" value="Bacteria"/>
</dbReference>
<evidence type="ECO:0000313" key="2">
    <source>
        <dbReference type="Proteomes" id="UP000000719"/>
    </source>
</evidence>
<dbReference type="InterPro" id="IPR023214">
    <property type="entry name" value="HAD_sf"/>
</dbReference>
<gene>
    <name evidence="1" type="ordered locus">Hore_13610</name>
</gene>
<protein>
    <submittedName>
        <fullName evidence="1">Hydrolase of the HAD superfamily</fullName>
    </submittedName>
</protein>
<dbReference type="Pfam" id="PF08282">
    <property type="entry name" value="Hydrolase_3"/>
    <property type="match status" value="1"/>
</dbReference>
<dbReference type="PANTHER" id="PTHR10000:SF8">
    <property type="entry name" value="HAD SUPERFAMILY HYDROLASE-LIKE, TYPE 3"/>
    <property type="match status" value="1"/>
</dbReference>
<reference evidence="1 2" key="1">
    <citation type="journal article" date="2009" name="PLoS ONE">
        <title>Genome analysis of the anaerobic thermohalophilic bacterium Halothermothrix orenii.</title>
        <authorList>
            <person name="Mavromatis K."/>
            <person name="Ivanova N."/>
            <person name="Anderson I."/>
            <person name="Lykidis A."/>
            <person name="Hooper S.D."/>
            <person name="Sun H."/>
            <person name="Kunin V."/>
            <person name="Lapidus A."/>
            <person name="Hugenholtz P."/>
            <person name="Patel B."/>
            <person name="Kyrpides N.C."/>
        </authorList>
    </citation>
    <scope>NUCLEOTIDE SEQUENCE [LARGE SCALE GENOMIC DNA]</scope>
    <source>
        <strain evidence="2">H 168 / OCM 544 / DSM 9562</strain>
    </source>
</reference>
<dbReference type="Gene3D" id="3.40.50.1000">
    <property type="entry name" value="HAD superfamily/HAD-like"/>
    <property type="match status" value="1"/>
</dbReference>
<dbReference type="GO" id="GO:0005829">
    <property type="term" value="C:cytosol"/>
    <property type="evidence" value="ECO:0007669"/>
    <property type="project" value="TreeGrafter"/>
</dbReference>
<sequence length="161" mass="18600">MWMIEKIQRIVGGSRLTQVDPLKKVMDEHIVCFTIIDKKEKLEELSLVLEKKYGEMVEILLMENDYFPGWYWLTIHDVKATKDQAIKELVKITGHNLNDLIVFGDNANDIKMFREALKAVAVSNAKNELKKYADEIIGSNQDDSVVKYLINNSNTDTLYDM</sequence>
<dbReference type="KEGG" id="hor:Hore_13610"/>
<keyword evidence="2" id="KW-1185">Reference proteome</keyword>
<dbReference type="EMBL" id="CP001098">
    <property type="protein sequence ID" value="ACL70111.1"/>
    <property type="molecule type" value="Genomic_DNA"/>
</dbReference>
<dbReference type="InterPro" id="IPR036412">
    <property type="entry name" value="HAD-like_sf"/>
</dbReference>
<evidence type="ECO:0000313" key="1">
    <source>
        <dbReference type="EMBL" id="ACL70111.1"/>
    </source>
</evidence>
<organism evidence="1 2">
    <name type="scientific">Halothermothrix orenii (strain H 168 / OCM 544 / DSM 9562)</name>
    <dbReference type="NCBI Taxonomy" id="373903"/>
    <lineage>
        <taxon>Bacteria</taxon>
        <taxon>Bacillati</taxon>
        <taxon>Bacillota</taxon>
        <taxon>Clostridia</taxon>
        <taxon>Halanaerobiales</taxon>
        <taxon>Halothermotrichaceae</taxon>
        <taxon>Halothermothrix</taxon>
    </lineage>
</organism>
<name>B8CXU2_HALOH</name>
<dbReference type="GO" id="GO:0000287">
    <property type="term" value="F:magnesium ion binding"/>
    <property type="evidence" value="ECO:0007669"/>
    <property type="project" value="TreeGrafter"/>
</dbReference>
<proteinExistence type="predicted"/>
<dbReference type="PANTHER" id="PTHR10000">
    <property type="entry name" value="PHOSPHOSERINE PHOSPHATASE"/>
    <property type="match status" value="1"/>
</dbReference>
<dbReference type="STRING" id="373903.Hore_13610"/>
<dbReference type="AlphaFoldDB" id="B8CXU2"/>
<dbReference type="HOGENOM" id="CLU_1641413_0_0_9"/>
<dbReference type="SUPFAM" id="SSF56784">
    <property type="entry name" value="HAD-like"/>
    <property type="match status" value="1"/>
</dbReference>
<dbReference type="Proteomes" id="UP000000719">
    <property type="component" value="Chromosome"/>
</dbReference>
<dbReference type="GO" id="GO:0016791">
    <property type="term" value="F:phosphatase activity"/>
    <property type="evidence" value="ECO:0007669"/>
    <property type="project" value="UniProtKB-ARBA"/>
</dbReference>
<accession>B8CXU2</accession>